<comment type="caution">
    <text evidence="2">The sequence shown here is derived from an EMBL/GenBank/DDBJ whole genome shotgun (WGS) entry which is preliminary data.</text>
</comment>
<keyword evidence="3" id="KW-1185">Reference proteome</keyword>
<reference evidence="2 3" key="1">
    <citation type="journal article" date="2017" name="Genome Biol. Evol.">
        <title>Phytophthora megakarya and P. palmivora, closely related causal agents of cacao black pod rot, underwent increases in genome sizes and gene numbers by different mechanisms.</title>
        <authorList>
            <person name="Ali S.S."/>
            <person name="Shao J."/>
            <person name="Lary D.J."/>
            <person name="Kronmiller B."/>
            <person name="Shen D."/>
            <person name="Strem M.D."/>
            <person name="Amoako-Attah I."/>
            <person name="Akrofi A.Y."/>
            <person name="Begoude B.A."/>
            <person name="Ten Hoopen G.M."/>
            <person name="Coulibaly K."/>
            <person name="Kebe B.I."/>
            <person name="Melnick R.L."/>
            <person name="Guiltinan M.J."/>
            <person name="Tyler B.M."/>
            <person name="Meinhardt L.W."/>
            <person name="Bailey B.A."/>
        </authorList>
    </citation>
    <scope>NUCLEOTIDE SEQUENCE [LARGE SCALE GENOMIC DNA]</scope>
    <source>
        <strain evidence="3">sbr112.9</strain>
    </source>
</reference>
<dbReference type="EMBL" id="NCKW01008079">
    <property type="protein sequence ID" value="POM68716.1"/>
    <property type="molecule type" value="Genomic_DNA"/>
</dbReference>
<gene>
    <name evidence="2" type="ORF">PHPALM_15090</name>
</gene>
<evidence type="ECO:0000313" key="2">
    <source>
        <dbReference type="EMBL" id="POM68716.1"/>
    </source>
</evidence>
<name>A0A2P4XT46_9STRA</name>
<organism evidence="2 3">
    <name type="scientific">Phytophthora palmivora</name>
    <dbReference type="NCBI Taxonomy" id="4796"/>
    <lineage>
        <taxon>Eukaryota</taxon>
        <taxon>Sar</taxon>
        <taxon>Stramenopiles</taxon>
        <taxon>Oomycota</taxon>
        <taxon>Peronosporomycetes</taxon>
        <taxon>Peronosporales</taxon>
        <taxon>Peronosporaceae</taxon>
        <taxon>Phytophthora</taxon>
    </lineage>
</organism>
<dbReference type="AlphaFoldDB" id="A0A2P4XT46"/>
<accession>A0A2P4XT46</accession>
<evidence type="ECO:0000256" key="1">
    <source>
        <dbReference type="SAM" id="MobiDB-lite"/>
    </source>
</evidence>
<feature type="region of interest" description="Disordered" evidence="1">
    <location>
        <begin position="90"/>
        <end position="111"/>
    </location>
</feature>
<protein>
    <submittedName>
        <fullName evidence="2">Uncharacterized protein</fullName>
    </submittedName>
</protein>
<proteinExistence type="predicted"/>
<dbReference type="Proteomes" id="UP000237271">
    <property type="component" value="Unassembled WGS sequence"/>
</dbReference>
<sequence>MKAPGSDVDDQDDLKTAWTDESLERAYHKKELHTFLIKNPVMQTIKPKIISEIIAGSFDANDLFDARLSTINTALMSTFDLLKPMMGEKSTGPASHYESATENVDTDSAYDPPQMTLGLSGAAMLRQRGDQETKRMMDVIVPTMLQGSNANLESYFQAALNRFLKEQQIVMKPAR</sequence>
<dbReference type="OrthoDB" id="10639918at2759"/>
<evidence type="ECO:0000313" key="3">
    <source>
        <dbReference type="Proteomes" id="UP000237271"/>
    </source>
</evidence>